<dbReference type="STRING" id="1618671.UY67_C0038G0006"/>
<protein>
    <submittedName>
        <fullName evidence="2">Uncharacterized protein</fullName>
    </submittedName>
</protein>
<evidence type="ECO:0000313" key="3">
    <source>
        <dbReference type="Proteomes" id="UP000034273"/>
    </source>
</evidence>
<feature type="transmembrane region" description="Helical" evidence="1">
    <location>
        <begin position="111"/>
        <end position="130"/>
    </location>
</feature>
<keyword evidence="1" id="KW-0472">Membrane</keyword>
<name>A0A0G1Z5D5_9BACT</name>
<dbReference type="EMBL" id="LCQW01000038">
    <property type="protein sequence ID" value="KKW22677.1"/>
    <property type="molecule type" value="Genomic_DNA"/>
</dbReference>
<proteinExistence type="predicted"/>
<gene>
    <name evidence="2" type="ORF">UY67_C0038G0006</name>
</gene>
<sequence>MSSGIKKIPRLRNGLPSISSDMLKSKFLELIAGKGMGLFSSGDTLETIEKRLLEIEEEKPRRIHNLSENFSNSDDDYVEGLEIGWLDNEKALLQLKRQFILDRREGWKSRVIWNILVPIVVAVITAYIVGNAVAGNYTDPALSLRSGM</sequence>
<evidence type="ECO:0000313" key="2">
    <source>
        <dbReference type="EMBL" id="KKW22677.1"/>
    </source>
</evidence>
<accession>A0A0G1Z5D5</accession>
<organism evidence="2 3">
    <name type="scientific">Candidatus Kaiserbacteria bacterium GW2011_GWA2_52_12</name>
    <dbReference type="NCBI Taxonomy" id="1618671"/>
    <lineage>
        <taxon>Bacteria</taxon>
        <taxon>Candidatus Kaiseribacteriota</taxon>
    </lineage>
</organism>
<keyword evidence="1" id="KW-1133">Transmembrane helix</keyword>
<evidence type="ECO:0000256" key="1">
    <source>
        <dbReference type="SAM" id="Phobius"/>
    </source>
</evidence>
<dbReference type="Proteomes" id="UP000034273">
    <property type="component" value="Unassembled WGS sequence"/>
</dbReference>
<keyword evidence="1" id="KW-0812">Transmembrane</keyword>
<comment type="caution">
    <text evidence="2">The sequence shown here is derived from an EMBL/GenBank/DDBJ whole genome shotgun (WGS) entry which is preliminary data.</text>
</comment>
<reference evidence="2 3" key="1">
    <citation type="journal article" date="2015" name="Nature">
        <title>rRNA introns, odd ribosomes, and small enigmatic genomes across a large radiation of phyla.</title>
        <authorList>
            <person name="Brown C.T."/>
            <person name="Hug L.A."/>
            <person name="Thomas B.C."/>
            <person name="Sharon I."/>
            <person name="Castelle C.J."/>
            <person name="Singh A."/>
            <person name="Wilkins M.J."/>
            <person name="Williams K.H."/>
            <person name="Banfield J.F."/>
        </authorList>
    </citation>
    <scope>NUCLEOTIDE SEQUENCE [LARGE SCALE GENOMIC DNA]</scope>
</reference>
<dbReference type="AlphaFoldDB" id="A0A0G1Z5D5"/>